<dbReference type="KEGG" id="aqu:105315527"/>
<dbReference type="AlphaFoldDB" id="A0A1X7SZJ5"/>
<dbReference type="eggNOG" id="KOG3153">
    <property type="taxonomic scope" value="Eukaryota"/>
</dbReference>
<name>A0A1X7SZJ5_AMPQE</name>
<dbReference type="PANTHER" id="PTHR13622:SF8">
    <property type="entry name" value="THIAMIN PYROPHOSPHOKINASE 1"/>
    <property type="match status" value="1"/>
</dbReference>
<reference evidence="10" key="1">
    <citation type="journal article" date="2010" name="Nature">
        <title>The Amphimedon queenslandica genome and the evolution of animal complexity.</title>
        <authorList>
            <person name="Srivastava M."/>
            <person name="Simakov O."/>
            <person name="Chapman J."/>
            <person name="Fahey B."/>
            <person name="Gauthier M.E."/>
            <person name="Mitros T."/>
            <person name="Richards G.S."/>
            <person name="Conaco C."/>
            <person name="Dacre M."/>
            <person name="Hellsten U."/>
            <person name="Larroux C."/>
            <person name="Putnam N.H."/>
            <person name="Stanke M."/>
            <person name="Adamska M."/>
            <person name="Darling A."/>
            <person name="Degnan S.M."/>
            <person name="Oakley T.H."/>
            <person name="Plachetzki D.C."/>
            <person name="Zhai Y."/>
            <person name="Adamski M."/>
            <person name="Calcino A."/>
            <person name="Cummins S.F."/>
            <person name="Goodstein D.M."/>
            <person name="Harris C."/>
            <person name="Jackson D.J."/>
            <person name="Leys S.P."/>
            <person name="Shu S."/>
            <person name="Woodcroft B.J."/>
            <person name="Vervoort M."/>
            <person name="Kosik K.S."/>
            <person name="Manning G."/>
            <person name="Degnan B.M."/>
            <person name="Rokhsar D.S."/>
        </authorList>
    </citation>
    <scope>NUCLEOTIDE SEQUENCE [LARGE SCALE GENOMIC DNA]</scope>
</reference>
<comment type="catalytic activity">
    <reaction evidence="7">
        <text>thiamine + ATP = thiamine diphosphate + AMP + H(+)</text>
        <dbReference type="Rhea" id="RHEA:11576"/>
        <dbReference type="ChEBI" id="CHEBI:15378"/>
        <dbReference type="ChEBI" id="CHEBI:18385"/>
        <dbReference type="ChEBI" id="CHEBI:30616"/>
        <dbReference type="ChEBI" id="CHEBI:58937"/>
        <dbReference type="ChEBI" id="CHEBI:456215"/>
    </reaction>
</comment>
<reference evidence="9" key="2">
    <citation type="submission" date="2017-05" db="UniProtKB">
        <authorList>
            <consortium name="EnsemblMetazoa"/>
        </authorList>
    </citation>
    <scope>IDENTIFICATION</scope>
</reference>
<dbReference type="OrthoDB" id="25149at2759"/>
<evidence type="ECO:0000256" key="5">
    <source>
        <dbReference type="ARBA" id="ARBA00022777"/>
    </source>
</evidence>
<gene>
    <name evidence="9" type="primary">105315527</name>
</gene>
<dbReference type="Pfam" id="PF04263">
    <property type="entry name" value="TPK_catalytic"/>
    <property type="match status" value="1"/>
</dbReference>
<dbReference type="GO" id="GO:0004788">
    <property type="term" value="F:thiamine diphosphokinase activity"/>
    <property type="evidence" value="ECO:0007669"/>
    <property type="project" value="UniProtKB-UniRule"/>
</dbReference>
<keyword evidence="4 7" id="KW-0547">Nucleotide-binding</keyword>
<keyword evidence="6 7" id="KW-0067">ATP-binding</keyword>
<dbReference type="SUPFAM" id="SSF63999">
    <property type="entry name" value="Thiamin pyrophosphokinase, catalytic domain"/>
    <property type="match status" value="1"/>
</dbReference>
<dbReference type="CDD" id="cd07995">
    <property type="entry name" value="TPK"/>
    <property type="match status" value="1"/>
</dbReference>
<dbReference type="NCBIfam" id="TIGR01378">
    <property type="entry name" value="thi_PPkinase"/>
    <property type="match status" value="1"/>
</dbReference>
<dbReference type="Proteomes" id="UP000007879">
    <property type="component" value="Unassembled WGS sequence"/>
</dbReference>
<dbReference type="Pfam" id="PF04265">
    <property type="entry name" value="TPK_B1_binding"/>
    <property type="match status" value="1"/>
</dbReference>
<dbReference type="Gene3D" id="3.40.50.10240">
    <property type="entry name" value="Thiamin pyrophosphokinase, catalytic domain"/>
    <property type="match status" value="1"/>
</dbReference>
<dbReference type="PANTHER" id="PTHR13622">
    <property type="entry name" value="THIAMIN PYROPHOSPHOKINASE"/>
    <property type="match status" value="1"/>
</dbReference>
<comment type="pathway">
    <text evidence="1 7">Cofactor biosynthesis; thiamine diphosphate biosynthesis; thiamine diphosphate from thiamine: step 1/1.</text>
</comment>
<accession>A0A1X7SZJ5</accession>
<keyword evidence="10" id="KW-1185">Reference proteome</keyword>
<evidence type="ECO:0000313" key="9">
    <source>
        <dbReference type="EnsemblMetazoa" id="Aqu2.1.07578_001"/>
    </source>
</evidence>
<dbReference type="GO" id="GO:0006772">
    <property type="term" value="P:thiamine metabolic process"/>
    <property type="evidence" value="ECO:0007669"/>
    <property type="project" value="InterPro"/>
</dbReference>
<dbReference type="InterPro" id="IPR036371">
    <property type="entry name" value="TPK_B1-bd_sf"/>
</dbReference>
<evidence type="ECO:0000256" key="7">
    <source>
        <dbReference type="PIRNR" id="PIRNR031057"/>
    </source>
</evidence>
<dbReference type="EC" id="2.7.6.2" evidence="7"/>
<keyword evidence="5 7" id="KW-0418">Kinase</keyword>
<dbReference type="InterPro" id="IPR007371">
    <property type="entry name" value="TPK_catalytic"/>
</dbReference>
<dbReference type="InterPro" id="IPR016966">
    <property type="entry name" value="Thiamin_pyrophosphokinase_euk"/>
</dbReference>
<keyword evidence="3 7" id="KW-0808">Transferase</keyword>
<dbReference type="InParanoid" id="A0A1X7SZJ5"/>
<protein>
    <recommendedName>
        <fullName evidence="7">Thiamine pyrophosphokinase</fullName>
        <ecNumber evidence="7">2.7.6.2</ecNumber>
    </recommendedName>
</protein>
<dbReference type="SMART" id="SM00983">
    <property type="entry name" value="TPK_B1_binding"/>
    <property type="match status" value="1"/>
</dbReference>
<evidence type="ECO:0000256" key="1">
    <source>
        <dbReference type="ARBA" id="ARBA00005078"/>
    </source>
</evidence>
<evidence type="ECO:0000313" key="10">
    <source>
        <dbReference type="Proteomes" id="UP000007879"/>
    </source>
</evidence>
<organism evidence="9">
    <name type="scientific">Amphimedon queenslandica</name>
    <name type="common">Sponge</name>
    <dbReference type="NCBI Taxonomy" id="400682"/>
    <lineage>
        <taxon>Eukaryota</taxon>
        <taxon>Metazoa</taxon>
        <taxon>Porifera</taxon>
        <taxon>Demospongiae</taxon>
        <taxon>Heteroscleromorpha</taxon>
        <taxon>Haplosclerida</taxon>
        <taxon>Niphatidae</taxon>
        <taxon>Amphimedon</taxon>
    </lineage>
</organism>
<evidence type="ECO:0000256" key="2">
    <source>
        <dbReference type="ARBA" id="ARBA00006785"/>
    </source>
</evidence>
<evidence type="ECO:0000256" key="6">
    <source>
        <dbReference type="ARBA" id="ARBA00022840"/>
    </source>
</evidence>
<evidence type="ECO:0000256" key="3">
    <source>
        <dbReference type="ARBA" id="ARBA00022679"/>
    </source>
</evidence>
<dbReference type="STRING" id="400682.A0A1X7SZJ5"/>
<evidence type="ECO:0000256" key="4">
    <source>
        <dbReference type="ARBA" id="ARBA00022741"/>
    </source>
</evidence>
<sequence length="250" mass="28348">MEYSPLHIGEGTEEKQALLLLNNGSSLGPLENFLLKNWKKFAFRVCADGGSNSLHDTLTEEHRVNFIPDVIIGDMDSIRPDVRDYYESKKSEIIRKHDQDSTDFSKALTYLSTEKPECATVYVLNRMWGRFDQMLGNVHELYKAAANQRVYLVTEDSILMLLNPGKNVIHLKRELVEGHCGIIPLGESCDQCWTTGLEWNLDGEEMKIGGLISTCNLLKSDLVPHPQDYTVTIKCTHKVVFSFSHKLCNV</sequence>
<proteinExistence type="inferred from homology"/>
<dbReference type="GO" id="GO:0030975">
    <property type="term" value="F:thiamine binding"/>
    <property type="evidence" value="ECO:0007669"/>
    <property type="project" value="UniProtKB-UniRule"/>
</dbReference>
<dbReference type="InterPro" id="IPR006282">
    <property type="entry name" value="Thi_PPkinase"/>
</dbReference>
<dbReference type="PIRSF" id="PIRSF031057">
    <property type="entry name" value="Thiamin_pyrophosphokinase"/>
    <property type="match status" value="1"/>
</dbReference>
<dbReference type="EnsemblMetazoa" id="Aqu2.1.07578_001">
    <property type="protein sequence ID" value="Aqu2.1.07578_001"/>
    <property type="gene ID" value="Aqu2.1.07578"/>
</dbReference>
<dbReference type="GO" id="GO:0016301">
    <property type="term" value="F:kinase activity"/>
    <property type="evidence" value="ECO:0007669"/>
    <property type="project" value="UniProtKB-UniRule"/>
</dbReference>
<evidence type="ECO:0000259" key="8">
    <source>
        <dbReference type="SMART" id="SM00983"/>
    </source>
</evidence>
<comment type="similarity">
    <text evidence="2 7">Belongs to the thiamine pyrophosphokinase family.</text>
</comment>
<dbReference type="SUPFAM" id="SSF63862">
    <property type="entry name" value="Thiamin pyrophosphokinase, substrate-binding domain"/>
    <property type="match status" value="1"/>
</dbReference>
<dbReference type="GO" id="GO:0009229">
    <property type="term" value="P:thiamine diphosphate biosynthetic process"/>
    <property type="evidence" value="ECO:0007669"/>
    <property type="project" value="UniProtKB-UniRule"/>
</dbReference>
<dbReference type="UniPathway" id="UPA00060">
    <property type="reaction ID" value="UER00597"/>
</dbReference>
<dbReference type="InterPro" id="IPR036759">
    <property type="entry name" value="TPK_catalytic_sf"/>
</dbReference>
<dbReference type="GO" id="GO:0005524">
    <property type="term" value="F:ATP binding"/>
    <property type="evidence" value="ECO:0007669"/>
    <property type="project" value="UniProtKB-UniRule"/>
</dbReference>
<dbReference type="InterPro" id="IPR007373">
    <property type="entry name" value="Thiamin_PyroPKinase_B1-bd"/>
</dbReference>
<feature type="domain" description="Thiamin pyrophosphokinase thiamin-binding" evidence="8">
    <location>
        <begin position="165"/>
        <end position="240"/>
    </location>
</feature>
<dbReference type="EnsemblMetazoa" id="XM_011410210.2">
    <property type="protein sequence ID" value="XP_011408512.2"/>
    <property type="gene ID" value="LOC105315527"/>
</dbReference>